<evidence type="ECO:0000313" key="2">
    <source>
        <dbReference type="EMBL" id="MBD7917822.1"/>
    </source>
</evidence>
<dbReference type="InterPro" id="IPR025282">
    <property type="entry name" value="DUF4214"/>
</dbReference>
<dbReference type="Gene3D" id="2.60.120.200">
    <property type="match status" value="1"/>
</dbReference>
<feature type="domain" description="DUF4214" evidence="1">
    <location>
        <begin position="1017"/>
        <end position="1081"/>
    </location>
</feature>
<gene>
    <name evidence="2" type="ORF">H9657_05960</name>
</gene>
<keyword evidence="3" id="KW-1185">Reference proteome</keyword>
<dbReference type="Pfam" id="PF13946">
    <property type="entry name" value="DUF4214"/>
    <property type="match status" value="2"/>
</dbReference>
<evidence type="ECO:0000313" key="3">
    <source>
        <dbReference type="Proteomes" id="UP000604241"/>
    </source>
</evidence>
<name>A0ABR8QBL8_9CELL</name>
<dbReference type="SUPFAM" id="SSF49899">
    <property type="entry name" value="Concanavalin A-like lectins/glucanases"/>
    <property type="match status" value="1"/>
</dbReference>
<accession>A0ABR8QBL8</accession>
<dbReference type="Proteomes" id="UP000604241">
    <property type="component" value="Unassembled WGS sequence"/>
</dbReference>
<evidence type="ECO:0000259" key="1">
    <source>
        <dbReference type="Pfam" id="PF13946"/>
    </source>
</evidence>
<dbReference type="InterPro" id="IPR013320">
    <property type="entry name" value="ConA-like_dom_sf"/>
</dbReference>
<feature type="domain" description="DUF4214" evidence="1">
    <location>
        <begin position="929"/>
        <end position="980"/>
    </location>
</feature>
<reference evidence="2 3" key="1">
    <citation type="submission" date="2020-08" db="EMBL/GenBank/DDBJ databases">
        <title>A Genomic Blueprint of the Chicken Gut Microbiome.</title>
        <authorList>
            <person name="Gilroy R."/>
            <person name="Ravi A."/>
            <person name="Getino M."/>
            <person name="Pursley I."/>
            <person name="Horton D.L."/>
            <person name="Alikhan N.-F."/>
            <person name="Baker D."/>
            <person name="Gharbi K."/>
            <person name="Hall N."/>
            <person name="Watson M."/>
            <person name="Adriaenssens E.M."/>
            <person name="Foster-Nyarko E."/>
            <person name="Jarju S."/>
            <person name="Secka A."/>
            <person name="Antonio M."/>
            <person name="Oren A."/>
            <person name="Chaudhuri R."/>
            <person name="La Ragione R.M."/>
            <person name="Hildebrand F."/>
            <person name="Pallen M.J."/>
        </authorList>
    </citation>
    <scope>NUCLEOTIDE SEQUENCE [LARGE SCALE GENOMIC DNA]</scope>
    <source>
        <strain evidence="2 3">Sa3CUA2</strain>
    </source>
</reference>
<sequence length="1134" mass="119333">MADEGAAVAVAVECDREVEVLDARSEWATTFALPDGSMRLDTSIAAVRTDVSGEWAPVDASVVEGEGGLQVASAVTPMTFSDGSDGAPLARIERDGHEVVFDAPFDLPAPSVDGSQVTYAEVLPGVDLVVTVNEDATGFSEVLRVESPEAAANPALAELTFDVETSDGIDLKATDGGFVAADETGEPVFTSPVPTMWDSSTAAPGWTGAAAAPDADADATVAPAPGAAVAEMASTVAPESVTITPDADLLRDAGTQWPVFIDPGISGRLHHYTAVRTVIGSAFNYAGDEGVGLCDRGATTTCSHTFRSRVLWMFADLQTVGNLEPGDVQSAVFAATGTHSYSCTPMPVTLHAVADFDAGTVYPGGGYWKALQTQTITHRAGCGAGKEPRRIEFDATQQARDVAAANTGVASFGMAADESSMASWKRYAWDASFSVTYNRAPSAPANARTTAPDTGCVVGTGRPYIRYLRPALRAVLSDPDGGNVQAHIDVVDLGTGAKVWDPAHFAAQGSGVEHALQIPENVLKDGRSYRWSIQAWDGQQFGPSASCEFTVDLTAPVTPVVTPVTGNNLAVYSEGPVLAGGVGHEGRFTFADGGSTDVQYYRYTFLGQPQRTVPVGSTVPFVPTEVGSQTLTVESIDRAGWVSPARLYRFTVNFPALSDAWHLDETGGTTAANVNGSTRVLTRSSGTTDVDGLGATHFGRTADRALQFDAASDAAVSSQPVVRTDGSYSVMATVRLDDVAGTYVAVSQSGAQTSGFALGHRADPECPEGTDGHCWAFWATGTDSASATPVVVRSDVPARAGQWVQLTGIRNAGTGELDLAVCAYGEPEELMTPQPVLAGAVAAPTGWAAGGAFQVGRGGTTAAPQQGWKGAVNQVRTYTGPLTILKLRQSCGNVGTVLAPTLDALPASEPPPPAPAPLPPVKPGQPGFNAAYVASLYRDVLGREAEYRELVHWASKIDRGATLSDVANGIVGSAEWRRTFVTQQYDLFLRRTPDGGGLNAWLTWFDQGKDTFAIEHGFVSSAEYFRRVGSNDTDLTKALYRDLLGREATASEVGFWKGRIATHGRAALLQEVVYSHEHVNRVVDQRYQQMLGRPVDAAGLSMSADSLWHGGTVQQLLVRLALSNEYKNGRVRAL</sequence>
<protein>
    <submittedName>
        <fullName evidence="2">DUF4214 domain-containing protein</fullName>
    </submittedName>
</protein>
<organism evidence="2 3">
    <name type="scientific">Cellulomonas avistercoris</name>
    <dbReference type="NCBI Taxonomy" id="2762242"/>
    <lineage>
        <taxon>Bacteria</taxon>
        <taxon>Bacillati</taxon>
        <taxon>Actinomycetota</taxon>
        <taxon>Actinomycetes</taxon>
        <taxon>Micrococcales</taxon>
        <taxon>Cellulomonadaceae</taxon>
        <taxon>Cellulomonas</taxon>
    </lineage>
</organism>
<comment type="caution">
    <text evidence="2">The sequence shown here is derived from an EMBL/GenBank/DDBJ whole genome shotgun (WGS) entry which is preliminary data.</text>
</comment>
<dbReference type="EMBL" id="JACSQV010000004">
    <property type="protein sequence ID" value="MBD7917822.1"/>
    <property type="molecule type" value="Genomic_DNA"/>
</dbReference>
<proteinExistence type="predicted"/>
<dbReference type="InterPro" id="IPR038255">
    <property type="entry name" value="PBS_linker_sf"/>
</dbReference>
<dbReference type="Gene3D" id="1.10.3130.20">
    <property type="entry name" value="Phycobilisome linker domain"/>
    <property type="match status" value="1"/>
</dbReference>
<dbReference type="RefSeq" id="WP_191781401.1">
    <property type="nucleotide sequence ID" value="NZ_JACSQV010000004.1"/>
</dbReference>